<proteinExistence type="predicted"/>
<gene>
    <name evidence="1" type="ORF">EXN66_Car001402</name>
</gene>
<dbReference type="PANTHER" id="PTHR47510:SF3">
    <property type="entry name" value="ENDO_EXONUCLEASE_PHOSPHATASE DOMAIN-CONTAINING PROTEIN"/>
    <property type="match status" value="1"/>
</dbReference>
<evidence type="ECO:0000313" key="2">
    <source>
        <dbReference type="Proteomes" id="UP000503349"/>
    </source>
</evidence>
<dbReference type="EMBL" id="CM015712">
    <property type="protein sequence ID" value="KAF3708228.1"/>
    <property type="molecule type" value="Genomic_DNA"/>
</dbReference>
<keyword evidence="2" id="KW-1185">Reference proteome</keyword>
<dbReference type="PANTHER" id="PTHR47510">
    <property type="entry name" value="REVERSE TRANSCRIPTASE DOMAIN-CONTAINING PROTEIN"/>
    <property type="match status" value="1"/>
</dbReference>
<evidence type="ECO:0000313" key="1">
    <source>
        <dbReference type="EMBL" id="KAF3708228.1"/>
    </source>
</evidence>
<dbReference type="AlphaFoldDB" id="A0A6G1R188"/>
<dbReference type="Proteomes" id="UP000503349">
    <property type="component" value="Chromosome 1"/>
</dbReference>
<reference evidence="1 2" key="1">
    <citation type="submission" date="2019-02" db="EMBL/GenBank/DDBJ databases">
        <title>Opniocepnalus argus genome.</title>
        <authorList>
            <person name="Zhou C."/>
            <person name="Xiao S."/>
        </authorList>
    </citation>
    <scope>NUCLEOTIDE SEQUENCE [LARGE SCALE GENOMIC DNA]</scope>
    <source>
        <strain evidence="1">OARG1902GOOAL</strain>
        <tissue evidence="1">Muscle</tissue>
    </source>
</reference>
<accession>A0A6G1R188</accession>
<organism evidence="1 2">
    <name type="scientific">Channa argus</name>
    <name type="common">Northern snakehead</name>
    <name type="synonym">Ophicephalus argus</name>
    <dbReference type="NCBI Taxonomy" id="215402"/>
    <lineage>
        <taxon>Eukaryota</taxon>
        <taxon>Metazoa</taxon>
        <taxon>Chordata</taxon>
        <taxon>Craniata</taxon>
        <taxon>Vertebrata</taxon>
        <taxon>Euteleostomi</taxon>
        <taxon>Actinopterygii</taxon>
        <taxon>Neopterygii</taxon>
        <taxon>Teleostei</taxon>
        <taxon>Neoteleostei</taxon>
        <taxon>Acanthomorphata</taxon>
        <taxon>Anabantaria</taxon>
        <taxon>Anabantiformes</taxon>
        <taxon>Channoidei</taxon>
        <taxon>Channidae</taxon>
        <taxon>Channa</taxon>
    </lineage>
</organism>
<reference evidence="2" key="2">
    <citation type="submission" date="2019-02" db="EMBL/GenBank/DDBJ databases">
        <title>Opniocepnalus argus Var Kimnra genome.</title>
        <authorList>
            <person name="Zhou C."/>
            <person name="Xiao S."/>
        </authorList>
    </citation>
    <scope>NUCLEOTIDE SEQUENCE [LARGE SCALE GENOMIC DNA]</scope>
</reference>
<protein>
    <submittedName>
        <fullName evidence="1">Uncharacterized protein</fullName>
    </submittedName>
</protein>
<name>A0A6G1R188_CHAAH</name>
<sequence length="221" mass="24939">MASAKCGRIRGERKGGGLVVYINNMWCHTGHVTVKERVCCPDIELSHAILIAIYITPSASMDSTRNVIHSQPDSSLQTPDWRGCLWDGKHRAWYLYRKGSGLQTYGSNPHIIKVLERLVVVFLCPLLKPSLDPLQLAYHPQLGVDDTLIHLLPRINTSLDKPEGSVRIMLFVFTTAFNTIQPVLLSEKLKCMLIDTPIVAWIVDYLTDRPQHVRLQNCLSL</sequence>